<dbReference type="PANTHER" id="PTHR31756">
    <property type="entry name" value="PYRUVATE, PHOSPHATE DIKINASE REGULATORY PROTEIN 1, CHLOROPLASTIC"/>
    <property type="match status" value="1"/>
</dbReference>
<evidence type="ECO:0000313" key="7">
    <source>
        <dbReference type="Proteomes" id="UP000186143"/>
    </source>
</evidence>
<gene>
    <name evidence="6" type="ORF">BJF92_09770</name>
</gene>
<dbReference type="OrthoDB" id="9782201at2"/>
<protein>
    <recommendedName>
        <fullName evidence="5">Putative pyruvate, phosphate dikinase regulatory protein</fullName>
        <shortName evidence="5">PPDK regulatory protein</shortName>
        <ecNumber evidence="5">2.7.11.32</ecNumber>
        <ecNumber evidence="5">2.7.4.27</ecNumber>
    </recommendedName>
</protein>
<dbReference type="NCBIfam" id="NF003742">
    <property type="entry name" value="PRK05339.1"/>
    <property type="match status" value="1"/>
</dbReference>
<comment type="caution">
    <text evidence="6">The sequence shown here is derived from an EMBL/GenBank/DDBJ whole genome shotgun (WGS) entry which is preliminary data.</text>
</comment>
<dbReference type="EMBL" id="MKIO01000037">
    <property type="protein sequence ID" value="OLP54018.1"/>
    <property type="molecule type" value="Genomic_DNA"/>
</dbReference>
<evidence type="ECO:0000256" key="3">
    <source>
        <dbReference type="ARBA" id="ARBA00022741"/>
    </source>
</evidence>
<dbReference type="GO" id="GO:0005524">
    <property type="term" value="F:ATP binding"/>
    <property type="evidence" value="ECO:0007669"/>
    <property type="project" value="InterPro"/>
</dbReference>
<evidence type="ECO:0000256" key="5">
    <source>
        <dbReference type="HAMAP-Rule" id="MF_00921"/>
    </source>
</evidence>
<comment type="catalytic activity">
    <reaction evidence="5">
        <text>N(tele)-phospho-L-histidyl/O-phospho-L-threonyl-[pyruvate, phosphate dikinase] + phosphate + H(+) = N(tele)-phospho-L-histidyl/L-threonyl-[pyruvate, phosphate dikinase] + diphosphate</text>
        <dbReference type="Rhea" id="RHEA:43696"/>
        <dbReference type="Rhea" id="RHEA-COMP:10650"/>
        <dbReference type="Rhea" id="RHEA-COMP:10651"/>
        <dbReference type="ChEBI" id="CHEBI:15378"/>
        <dbReference type="ChEBI" id="CHEBI:30013"/>
        <dbReference type="ChEBI" id="CHEBI:33019"/>
        <dbReference type="ChEBI" id="CHEBI:43474"/>
        <dbReference type="ChEBI" id="CHEBI:61977"/>
        <dbReference type="ChEBI" id="CHEBI:83586"/>
        <dbReference type="EC" id="2.7.4.27"/>
    </reaction>
</comment>
<accession>A0A1Q9AG97</accession>
<dbReference type="InterPro" id="IPR005177">
    <property type="entry name" value="Kinase-pyrophosphorylase"/>
</dbReference>
<dbReference type="Proteomes" id="UP000186143">
    <property type="component" value="Unassembled WGS sequence"/>
</dbReference>
<keyword evidence="3 5" id="KW-0547">Nucleotide-binding</keyword>
<dbReference type="EC" id="2.7.11.32" evidence="5"/>
<keyword evidence="2 5" id="KW-0808">Transferase</keyword>
<dbReference type="Pfam" id="PF03618">
    <property type="entry name" value="Kinase-PPPase"/>
    <property type="match status" value="1"/>
</dbReference>
<dbReference type="PANTHER" id="PTHR31756:SF3">
    <property type="entry name" value="PYRUVATE, PHOSPHATE DIKINASE REGULATORY PROTEIN 1, CHLOROPLASTIC"/>
    <property type="match status" value="1"/>
</dbReference>
<keyword evidence="4 5" id="KW-0418">Kinase</keyword>
<dbReference type="AlphaFoldDB" id="A0A1Q9AG97"/>
<reference evidence="6 7" key="1">
    <citation type="submission" date="2016-09" db="EMBL/GenBank/DDBJ databases">
        <title>Rhizobium sp. nov., a novel species isolated from the rice rhizosphere.</title>
        <authorList>
            <person name="Zhao J."/>
            <person name="Zhang X."/>
        </authorList>
    </citation>
    <scope>NUCLEOTIDE SEQUENCE [LARGE SCALE GENOMIC DNA]</scope>
    <source>
        <strain evidence="6 7">MH17</strain>
    </source>
</reference>
<comment type="function">
    <text evidence="5">Bifunctional serine/threonine kinase and phosphorylase involved in the regulation of the pyruvate, phosphate dikinase (PPDK) by catalyzing its phosphorylation/dephosphorylation.</text>
</comment>
<evidence type="ECO:0000256" key="1">
    <source>
        <dbReference type="ARBA" id="ARBA00022527"/>
    </source>
</evidence>
<keyword evidence="1 5" id="KW-0723">Serine/threonine-protein kinase</keyword>
<proteinExistence type="inferred from homology"/>
<dbReference type="EC" id="2.7.4.27" evidence="5"/>
<comment type="catalytic activity">
    <reaction evidence="5">
        <text>N(tele)-phospho-L-histidyl/L-threonyl-[pyruvate, phosphate dikinase] + ADP = N(tele)-phospho-L-histidyl/O-phospho-L-threonyl-[pyruvate, phosphate dikinase] + AMP + H(+)</text>
        <dbReference type="Rhea" id="RHEA:43692"/>
        <dbReference type="Rhea" id="RHEA-COMP:10650"/>
        <dbReference type="Rhea" id="RHEA-COMP:10651"/>
        <dbReference type="ChEBI" id="CHEBI:15378"/>
        <dbReference type="ChEBI" id="CHEBI:30013"/>
        <dbReference type="ChEBI" id="CHEBI:61977"/>
        <dbReference type="ChEBI" id="CHEBI:83586"/>
        <dbReference type="ChEBI" id="CHEBI:456215"/>
        <dbReference type="ChEBI" id="CHEBI:456216"/>
        <dbReference type="EC" id="2.7.11.32"/>
    </reaction>
</comment>
<organism evidence="6 7">
    <name type="scientific">Xaviernesmea rhizosphaerae</name>
    <dbReference type="NCBI Taxonomy" id="1672749"/>
    <lineage>
        <taxon>Bacteria</taxon>
        <taxon>Pseudomonadati</taxon>
        <taxon>Pseudomonadota</taxon>
        <taxon>Alphaproteobacteria</taxon>
        <taxon>Hyphomicrobiales</taxon>
        <taxon>Rhizobiaceae</taxon>
        <taxon>Rhizobium/Agrobacterium group</taxon>
        <taxon>Xaviernesmea</taxon>
    </lineage>
</organism>
<keyword evidence="6" id="KW-0670">Pyruvate</keyword>
<dbReference type="InterPro" id="IPR026565">
    <property type="entry name" value="PPDK_reg"/>
</dbReference>
<dbReference type="RefSeq" id="WP_075635962.1">
    <property type="nucleotide sequence ID" value="NZ_MKIO01000037.1"/>
</dbReference>
<dbReference type="STRING" id="1672749.BJF92_09770"/>
<feature type="binding site" evidence="5">
    <location>
        <begin position="153"/>
        <end position="160"/>
    </location>
    <ligand>
        <name>ADP</name>
        <dbReference type="ChEBI" id="CHEBI:456216"/>
    </ligand>
</feature>
<evidence type="ECO:0000256" key="4">
    <source>
        <dbReference type="ARBA" id="ARBA00022777"/>
    </source>
</evidence>
<dbReference type="GO" id="GO:0016776">
    <property type="term" value="F:phosphotransferase activity, phosphate group as acceptor"/>
    <property type="evidence" value="ECO:0007669"/>
    <property type="project" value="UniProtKB-UniRule"/>
</dbReference>
<dbReference type="GO" id="GO:0004674">
    <property type="term" value="F:protein serine/threonine kinase activity"/>
    <property type="evidence" value="ECO:0007669"/>
    <property type="project" value="UniProtKB-UniRule"/>
</dbReference>
<name>A0A1Q9AG97_9HYPH</name>
<dbReference type="GO" id="GO:0043531">
    <property type="term" value="F:ADP binding"/>
    <property type="evidence" value="ECO:0007669"/>
    <property type="project" value="UniProtKB-UniRule"/>
</dbReference>
<evidence type="ECO:0000313" key="6">
    <source>
        <dbReference type="EMBL" id="OLP54018.1"/>
    </source>
</evidence>
<comment type="similarity">
    <text evidence="5">Belongs to the pyruvate, phosphate/water dikinase regulatory protein family. PDRP subfamily.</text>
</comment>
<dbReference type="HAMAP" id="MF_00921">
    <property type="entry name" value="PDRP"/>
    <property type="match status" value="1"/>
</dbReference>
<evidence type="ECO:0000256" key="2">
    <source>
        <dbReference type="ARBA" id="ARBA00022679"/>
    </source>
</evidence>
<sequence length="273" mass="30207">MENRKTYFHLHLISDSTGETLIAAGRAATAQFQAYHAVEHVYPLIRNRKQLMQVIESIDGAPGIVLFTIVDRELAQLVTSECQRLGVPCVAVLDPIIDLFQSYLGTASRRRSGAQHVMDADYFARIDALTFTMDHDDGQLPVDFNEADVVLVGISRTSKTPTSIYLANRGIRTANLPIVPGVPLPEGLLGATRPLIVGLVATTERIAQVRQNRVLGATTDYHGADYIDRAVINEELRYARQLCGRHGWPIIDVTRRSIEETAAAIVALRPRLR</sequence>